<dbReference type="Pfam" id="PF03720">
    <property type="entry name" value="UDPG_MGDP_dh_C"/>
    <property type="match status" value="1"/>
</dbReference>
<dbReference type="InterPro" id="IPR014027">
    <property type="entry name" value="UDP-Glc/GDP-Man_DH_C"/>
</dbReference>
<dbReference type="Gene3D" id="1.20.5.100">
    <property type="entry name" value="Cytochrome c1, transmembrane anchor, C-terminal"/>
    <property type="match status" value="1"/>
</dbReference>
<dbReference type="InterPro" id="IPR036291">
    <property type="entry name" value="NAD(P)-bd_dom_sf"/>
</dbReference>
<dbReference type="SUPFAM" id="SSF52413">
    <property type="entry name" value="UDP-glucose/GDP-mannose dehydrogenase C-terminal domain"/>
    <property type="match status" value="1"/>
</dbReference>
<evidence type="ECO:0000256" key="7">
    <source>
        <dbReference type="ARBA" id="ARBA00047473"/>
    </source>
</evidence>
<keyword evidence="5 8" id="KW-0560">Oxidoreductase</keyword>
<evidence type="ECO:0000256" key="5">
    <source>
        <dbReference type="ARBA" id="ARBA00023002"/>
    </source>
</evidence>
<dbReference type="PIRSF" id="PIRSF000124">
    <property type="entry name" value="UDPglc_GDPman_dh"/>
    <property type="match status" value="1"/>
</dbReference>
<accession>A0ABW3X3A8</accession>
<evidence type="ECO:0000313" key="10">
    <source>
        <dbReference type="EMBL" id="MFD1303364.1"/>
    </source>
</evidence>
<gene>
    <name evidence="10" type="ORF">ACFQ4G_17465</name>
</gene>
<dbReference type="InterPro" id="IPR008927">
    <property type="entry name" value="6-PGluconate_DH-like_C_sf"/>
</dbReference>
<evidence type="ECO:0000256" key="1">
    <source>
        <dbReference type="ARBA" id="ARBA00004701"/>
    </source>
</evidence>
<keyword evidence="6 8" id="KW-0520">NAD</keyword>
<dbReference type="SUPFAM" id="SSF51735">
    <property type="entry name" value="NAD(P)-binding Rossmann-fold domains"/>
    <property type="match status" value="1"/>
</dbReference>
<protein>
    <recommendedName>
        <fullName evidence="4 8">UDP-glucose 6-dehydrogenase</fullName>
        <ecNumber evidence="3 8">1.1.1.22</ecNumber>
    </recommendedName>
</protein>
<dbReference type="Gene3D" id="3.40.50.720">
    <property type="entry name" value="NAD(P)-binding Rossmann-like Domain"/>
    <property type="match status" value="2"/>
</dbReference>
<dbReference type="InterPro" id="IPR028357">
    <property type="entry name" value="UDPglc_DH_bac"/>
</dbReference>
<dbReference type="Pfam" id="PF00984">
    <property type="entry name" value="UDPG_MGDP_dh"/>
    <property type="match status" value="1"/>
</dbReference>
<evidence type="ECO:0000256" key="3">
    <source>
        <dbReference type="ARBA" id="ARBA00012954"/>
    </source>
</evidence>
<evidence type="ECO:0000259" key="9">
    <source>
        <dbReference type="SMART" id="SM00984"/>
    </source>
</evidence>
<dbReference type="InterPro" id="IPR001732">
    <property type="entry name" value="UDP-Glc/GDP-Man_DH_N"/>
</dbReference>
<name>A0ABW3X3A8_9HYPH</name>
<dbReference type="InterPro" id="IPR017476">
    <property type="entry name" value="UDP-Glc/GDP-Man"/>
</dbReference>
<dbReference type="RefSeq" id="WP_238208086.1">
    <property type="nucleotide sequence ID" value="NZ_JBHTND010000028.1"/>
</dbReference>
<evidence type="ECO:0000256" key="4">
    <source>
        <dbReference type="ARBA" id="ARBA00015132"/>
    </source>
</evidence>
<dbReference type="Proteomes" id="UP001597176">
    <property type="component" value="Unassembled WGS sequence"/>
</dbReference>
<comment type="similarity">
    <text evidence="2 8">Belongs to the UDP-glucose/GDP-mannose dehydrogenase family.</text>
</comment>
<dbReference type="SMART" id="SM00984">
    <property type="entry name" value="UDPG_MGDP_dh_C"/>
    <property type="match status" value="1"/>
</dbReference>
<evidence type="ECO:0000256" key="6">
    <source>
        <dbReference type="ARBA" id="ARBA00023027"/>
    </source>
</evidence>
<dbReference type="EC" id="1.1.1.22" evidence="3 8"/>
<dbReference type="PANTHER" id="PTHR43750">
    <property type="entry name" value="UDP-GLUCOSE 6-DEHYDROGENASE TUAD"/>
    <property type="match status" value="1"/>
</dbReference>
<dbReference type="PROSITE" id="PS51257">
    <property type="entry name" value="PROKAR_LIPOPROTEIN"/>
    <property type="match status" value="1"/>
</dbReference>
<dbReference type="InterPro" id="IPR014026">
    <property type="entry name" value="UDP-Glc/GDP-Man_DH_dimer"/>
</dbReference>
<evidence type="ECO:0000256" key="2">
    <source>
        <dbReference type="ARBA" id="ARBA00006601"/>
    </source>
</evidence>
<dbReference type="PANTHER" id="PTHR43750:SF3">
    <property type="entry name" value="UDP-GLUCOSE 6-DEHYDROGENASE TUAD"/>
    <property type="match status" value="1"/>
</dbReference>
<reference evidence="11" key="1">
    <citation type="journal article" date="2019" name="Int. J. Syst. Evol. Microbiol.">
        <title>The Global Catalogue of Microorganisms (GCM) 10K type strain sequencing project: providing services to taxonomists for standard genome sequencing and annotation.</title>
        <authorList>
            <consortium name="The Broad Institute Genomics Platform"/>
            <consortium name="The Broad Institute Genome Sequencing Center for Infectious Disease"/>
            <person name="Wu L."/>
            <person name="Ma J."/>
        </authorList>
    </citation>
    <scope>NUCLEOTIDE SEQUENCE [LARGE SCALE GENOMIC DNA]</scope>
    <source>
        <strain evidence="11">CCUG 56108</strain>
    </source>
</reference>
<feature type="domain" description="UDP-glucose/GDP-mannose dehydrogenase C-terminal" evidence="9">
    <location>
        <begin position="317"/>
        <end position="418"/>
    </location>
</feature>
<keyword evidence="11" id="KW-1185">Reference proteome</keyword>
<dbReference type="PIRSF" id="PIRSF500134">
    <property type="entry name" value="UDPglc_DH_bac"/>
    <property type="match status" value="1"/>
</dbReference>
<proteinExistence type="inferred from homology"/>
<dbReference type="NCBIfam" id="TIGR03026">
    <property type="entry name" value="NDP-sugDHase"/>
    <property type="match status" value="1"/>
</dbReference>
<dbReference type="InterPro" id="IPR036220">
    <property type="entry name" value="UDP-Glc/GDP-Man_DH_C_sf"/>
</dbReference>
<evidence type="ECO:0000313" key="11">
    <source>
        <dbReference type="Proteomes" id="UP001597176"/>
    </source>
</evidence>
<evidence type="ECO:0000256" key="8">
    <source>
        <dbReference type="PIRNR" id="PIRNR000124"/>
    </source>
</evidence>
<comment type="pathway">
    <text evidence="1">Nucleotide-sugar biosynthesis; UDP-alpha-D-glucuronate biosynthesis; UDP-alpha-D-glucuronate from UDP-alpha-D-glucose: step 1/1.</text>
</comment>
<comment type="catalytic activity">
    <reaction evidence="7 8">
        <text>UDP-alpha-D-glucose + 2 NAD(+) + H2O = UDP-alpha-D-glucuronate + 2 NADH + 3 H(+)</text>
        <dbReference type="Rhea" id="RHEA:23596"/>
        <dbReference type="ChEBI" id="CHEBI:15377"/>
        <dbReference type="ChEBI" id="CHEBI:15378"/>
        <dbReference type="ChEBI" id="CHEBI:57540"/>
        <dbReference type="ChEBI" id="CHEBI:57945"/>
        <dbReference type="ChEBI" id="CHEBI:58052"/>
        <dbReference type="ChEBI" id="CHEBI:58885"/>
        <dbReference type="EC" id="1.1.1.22"/>
    </reaction>
</comment>
<organism evidence="10 11">
    <name type="scientific">Methylobacterium marchantiae</name>
    <dbReference type="NCBI Taxonomy" id="600331"/>
    <lineage>
        <taxon>Bacteria</taxon>
        <taxon>Pseudomonadati</taxon>
        <taxon>Pseudomonadota</taxon>
        <taxon>Alphaproteobacteria</taxon>
        <taxon>Hyphomicrobiales</taxon>
        <taxon>Methylobacteriaceae</taxon>
        <taxon>Methylobacterium</taxon>
    </lineage>
</organism>
<dbReference type="GO" id="GO:0016491">
    <property type="term" value="F:oxidoreductase activity"/>
    <property type="evidence" value="ECO:0007669"/>
    <property type="project" value="UniProtKB-KW"/>
</dbReference>
<dbReference type="Pfam" id="PF03721">
    <property type="entry name" value="UDPG_MGDP_dh_N"/>
    <property type="match status" value="1"/>
</dbReference>
<sequence>MRIAIIGSGYVGLVSGACLADFGHNVVCIDRDDAKIRALQQGEIPIFEPLLADLVIKNQREDRLSFSTDLGPAVAEAEVVFIAVGTPARQRDGQADLSYVHAAVRDIAMSMSGYTVVVVKSTVPVGTGDGIERLIREVRPQADVSVASNPEFLREGAAIGDFKRPDRIVIGVEDDRARQVMSEVYRPLFLNTSPIVVMSRRSAEVTKYAANAFLATKIAFINEVADLCEQAGADVQEVAHGIGLDKRIGGKFLHAGPGFGGSCFPKDMQAMIKMAQDHGTPLRIVETAAAVNDQRKRVMARKIIRACGGSVRHRTIAVLGLTFKPNTDDMRDSPAIAIITGLQDAGARIRAYDPEGMDQARTVLDDVAYCGDAYTCVEDADALVIVTEWDMFRALDLDKIRGLMRRPVLVDLRNIYGAAEATKAGFAYVSVGRGRQVPPVQEGAPILALVG</sequence>
<comment type="caution">
    <text evidence="10">The sequence shown here is derived from an EMBL/GenBank/DDBJ whole genome shotgun (WGS) entry which is preliminary data.</text>
</comment>
<dbReference type="EMBL" id="JBHTND010000028">
    <property type="protein sequence ID" value="MFD1303364.1"/>
    <property type="molecule type" value="Genomic_DNA"/>
</dbReference>
<dbReference type="SUPFAM" id="SSF48179">
    <property type="entry name" value="6-phosphogluconate dehydrogenase C-terminal domain-like"/>
    <property type="match status" value="1"/>
</dbReference>